<protein>
    <submittedName>
        <fullName evidence="4">NH2-acetyltransferase</fullName>
    </submittedName>
</protein>
<evidence type="ECO:0000259" key="3">
    <source>
        <dbReference type="PROSITE" id="PS51186"/>
    </source>
</evidence>
<dbReference type="Gene3D" id="3.40.630.30">
    <property type="match status" value="1"/>
</dbReference>
<organism evidence="4 5">
    <name type="scientific">Bifidobacterium tsurumiense</name>
    <dbReference type="NCBI Taxonomy" id="356829"/>
    <lineage>
        <taxon>Bacteria</taxon>
        <taxon>Bacillati</taxon>
        <taxon>Actinomycetota</taxon>
        <taxon>Actinomycetes</taxon>
        <taxon>Bifidobacteriales</taxon>
        <taxon>Bifidobacteriaceae</taxon>
        <taxon>Bifidobacterium</taxon>
    </lineage>
</organism>
<feature type="domain" description="N-acetyltransferase" evidence="3">
    <location>
        <begin position="6"/>
        <end position="133"/>
    </location>
</feature>
<dbReference type="PROSITE" id="PS51186">
    <property type="entry name" value="GNAT"/>
    <property type="match status" value="1"/>
</dbReference>
<dbReference type="InterPro" id="IPR000182">
    <property type="entry name" value="GNAT_dom"/>
</dbReference>
<dbReference type="PANTHER" id="PTHR43626">
    <property type="entry name" value="ACYL-COA N-ACYLTRANSFERASE"/>
    <property type="match status" value="1"/>
</dbReference>
<evidence type="ECO:0000313" key="4">
    <source>
        <dbReference type="EMBL" id="KFJ08205.1"/>
    </source>
</evidence>
<dbReference type="GO" id="GO:0008080">
    <property type="term" value="F:N-acetyltransferase activity"/>
    <property type="evidence" value="ECO:0007669"/>
    <property type="project" value="InterPro"/>
</dbReference>
<keyword evidence="1 4" id="KW-0808">Transferase</keyword>
<dbReference type="InterPro" id="IPR045039">
    <property type="entry name" value="NSI-like"/>
</dbReference>
<evidence type="ECO:0000256" key="2">
    <source>
        <dbReference type="ARBA" id="ARBA00023315"/>
    </source>
</evidence>
<dbReference type="STRING" id="356829.BITS_0540"/>
<gene>
    <name evidence="4" type="ORF">BITS_0540</name>
</gene>
<sequence>MSISYTEDKRFSEHDVEELFLSVGWVSGRYPQRLHKALMHSSTVVSAWDGDTLVGLVRVLDDSAMVAYVHYVLVKPEYQGQGIAGTMIERIKRKYEDFLYIEVMPEESKNASFYERHGFHIMEDGVAMQIVHA</sequence>
<dbReference type="PANTHER" id="PTHR43626:SF4">
    <property type="entry name" value="GCN5-RELATED N-ACETYLTRANSFERASE 2, CHLOROPLASTIC"/>
    <property type="match status" value="1"/>
</dbReference>
<dbReference type="InterPro" id="IPR016181">
    <property type="entry name" value="Acyl_CoA_acyltransferase"/>
</dbReference>
<keyword evidence="5" id="KW-1185">Reference proteome</keyword>
<evidence type="ECO:0000256" key="1">
    <source>
        <dbReference type="ARBA" id="ARBA00022679"/>
    </source>
</evidence>
<dbReference type="CDD" id="cd04301">
    <property type="entry name" value="NAT_SF"/>
    <property type="match status" value="1"/>
</dbReference>
<dbReference type="eggNOG" id="COG0454">
    <property type="taxonomic scope" value="Bacteria"/>
</dbReference>
<dbReference type="AlphaFoldDB" id="A0A087EKA4"/>
<dbReference type="Pfam" id="PF00583">
    <property type="entry name" value="Acetyltransf_1"/>
    <property type="match status" value="1"/>
</dbReference>
<reference evidence="4 5" key="1">
    <citation type="submission" date="2014-03" db="EMBL/GenBank/DDBJ databases">
        <title>Genomics of Bifidobacteria.</title>
        <authorList>
            <person name="Ventura M."/>
            <person name="Milani C."/>
            <person name="Lugli G.A."/>
        </authorList>
    </citation>
    <scope>NUCLEOTIDE SEQUENCE [LARGE SCALE GENOMIC DNA]</scope>
    <source>
        <strain evidence="4 5">JCM 13495</strain>
    </source>
</reference>
<evidence type="ECO:0000313" key="5">
    <source>
        <dbReference type="Proteomes" id="UP000029080"/>
    </source>
</evidence>
<dbReference type="EMBL" id="JGZU01000003">
    <property type="protein sequence ID" value="KFJ08205.1"/>
    <property type="molecule type" value="Genomic_DNA"/>
</dbReference>
<accession>A0A087EKA4</accession>
<dbReference type="GO" id="GO:0005737">
    <property type="term" value="C:cytoplasm"/>
    <property type="evidence" value="ECO:0007669"/>
    <property type="project" value="TreeGrafter"/>
</dbReference>
<dbReference type="Proteomes" id="UP000029080">
    <property type="component" value="Unassembled WGS sequence"/>
</dbReference>
<name>A0A087EKA4_9BIFI</name>
<dbReference type="OrthoDB" id="4549080at2"/>
<comment type="caution">
    <text evidence="4">The sequence shown here is derived from an EMBL/GenBank/DDBJ whole genome shotgun (WGS) entry which is preliminary data.</text>
</comment>
<dbReference type="RefSeq" id="WP_026642813.1">
    <property type="nucleotide sequence ID" value="NZ_JGZU01000003.1"/>
</dbReference>
<keyword evidence="2" id="KW-0012">Acyltransferase</keyword>
<dbReference type="SUPFAM" id="SSF55729">
    <property type="entry name" value="Acyl-CoA N-acyltransferases (Nat)"/>
    <property type="match status" value="1"/>
</dbReference>
<proteinExistence type="predicted"/>